<dbReference type="Proteomes" id="UP000282378">
    <property type="component" value="Unassembled WGS sequence"/>
</dbReference>
<evidence type="ECO:0008006" key="4">
    <source>
        <dbReference type="Google" id="ProtNLM"/>
    </source>
</evidence>
<gene>
    <name evidence="2" type="ORF">APX70_00694</name>
</gene>
<evidence type="ECO:0000313" key="3">
    <source>
        <dbReference type="Proteomes" id="UP000282378"/>
    </source>
</evidence>
<proteinExistence type="predicted"/>
<organism evidence="2 3">
    <name type="scientific">Pseudomonas syringae pv. maculicola</name>
    <dbReference type="NCBI Taxonomy" id="59511"/>
    <lineage>
        <taxon>Bacteria</taxon>
        <taxon>Pseudomonadati</taxon>
        <taxon>Pseudomonadota</taxon>
        <taxon>Gammaproteobacteria</taxon>
        <taxon>Pseudomonadales</taxon>
        <taxon>Pseudomonadaceae</taxon>
        <taxon>Pseudomonas</taxon>
    </lineage>
</organism>
<evidence type="ECO:0000313" key="2">
    <source>
        <dbReference type="EMBL" id="RMM11584.1"/>
    </source>
</evidence>
<protein>
    <recommendedName>
        <fullName evidence="4">F plasmid protein 32-like protein</fullName>
    </recommendedName>
</protein>
<evidence type="ECO:0000256" key="1">
    <source>
        <dbReference type="SAM" id="MobiDB-lite"/>
    </source>
</evidence>
<dbReference type="AlphaFoldDB" id="A0A3M3BFR2"/>
<name>A0A3M3BFR2_PSEYM</name>
<feature type="region of interest" description="Disordered" evidence="1">
    <location>
        <begin position="1"/>
        <end position="25"/>
    </location>
</feature>
<comment type="caution">
    <text evidence="2">The sequence shown here is derived from an EMBL/GenBank/DDBJ whole genome shotgun (WGS) entry which is preliminary data.</text>
</comment>
<dbReference type="EMBL" id="RBNL01000027">
    <property type="protein sequence ID" value="RMM11584.1"/>
    <property type="molecule type" value="Genomic_DNA"/>
</dbReference>
<reference evidence="2 3" key="1">
    <citation type="submission" date="2018-08" db="EMBL/GenBank/DDBJ databases">
        <title>Recombination of ecologically and evolutionarily significant loci maintains genetic cohesion in the Pseudomonas syringae species complex.</title>
        <authorList>
            <person name="Dillon M."/>
            <person name="Thakur S."/>
            <person name="Almeida R.N.D."/>
            <person name="Weir B.S."/>
            <person name="Guttman D.S."/>
        </authorList>
    </citation>
    <scope>NUCLEOTIDE SEQUENCE [LARGE SCALE GENOMIC DNA]</scope>
    <source>
        <strain evidence="2 3">88_10</strain>
    </source>
</reference>
<accession>A0A3M3BFR2</accession>
<dbReference type="Pfam" id="PF06067">
    <property type="entry name" value="DUF932"/>
    <property type="match status" value="1"/>
</dbReference>
<dbReference type="InterPro" id="IPR026325">
    <property type="entry name" value="DUF932"/>
</dbReference>
<sequence>MKASWKKFRPGAATNRLPAGAATPTARATFSPLNPACARQAGRYTRRKNMRMSSNFRNPCMIRSDVPLSNDQIAHYVPSIFAEEAHDSRSARYLYIPTVQVLDALRAEGFEPFMACQTRVRDQGKREHTKHMLRLRHASQILDQEANEVILLNSHDGSSSYQMIGGKFRFVCANGLVLGDVAADQKVRHSGRGDVVHDVIEGAFEVLKHFEQIDHITADMKHQQLDQDEQEAFALAALAYRYDPAEGPAPVTPSQLLMPRRREDRSSDLWTTFNRVQENTIKGGLTGRNKQGRRTTTRAVNGIDQDVKLNRALWVLAQAMGEHRKAA</sequence>